<protein>
    <submittedName>
        <fullName evidence="1">Uncharacterized protein</fullName>
    </submittedName>
</protein>
<evidence type="ECO:0000313" key="1">
    <source>
        <dbReference type="EMBL" id="KAF7557975.1"/>
    </source>
</evidence>
<dbReference type="Proteomes" id="UP000722485">
    <property type="component" value="Unassembled WGS sequence"/>
</dbReference>
<comment type="caution">
    <text evidence="1">The sequence shown here is derived from an EMBL/GenBank/DDBJ whole genome shotgun (WGS) entry which is preliminary data.</text>
</comment>
<sequence length="478" mass="53962">MTSITSHLQQIHIGLNHPSYEPVAHYETKNTTYALEHDKLEASLLGRCPAHLWPHDSYNTACPRPILINKHHQQQLDELQEALNAAIVDIVQRWWSDRYARFPERMPLEKREEELLQWLEGQISCGNLNQFPSCLGSWRPDFLVEDSQDGAIVENFRITEINARFSFNGFMHQAYGQQALDDMGVGAGLTNATDSEKLLKGLFTLFKPNVPLHLLKGEERGIDIHMFIDVFRRRFGITPRLITPADLRLLPDPQSKSGFRLCCVVRSNGGLVPLTSPAFITTEGEVVEEIHQVGLELHQRELMGLEPEMLRQVSLRCFNDMRTILLVHDKRMLGIVKQELRSLVARKVLTPAQSQVLDKGIVDTILPASPELENILQASKDSPDVKDKYILKPIRGGKGAGIVFGDEITPEEWIDVVLGCSADETRRRGSMPLSAWVSSSTSNLHIPAKTLPFDDKYSKTLHKGSREGAFKVEWEKGV</sequence>
<evidence type="ECO:0000313" key="2">
    <source>
        <dbReference type="Proteomes" id="UP000722485"/>
    </source>
</evidence>
<keyword evidence="2" id="KW-1185">Reference proteome</keyword>
<reference evidence="1" key="1">
    <citation type="submission" date="2020-03" db="EMBL/GenBank/DDBJ databases">
        <title>Draft Genome Sequence of Cylindrodendrum hubeiense.</title>
        <authorList>
            <person name="Buettner E."/>
            <person name="Kellner H."/>
        </authorList>
    </citation>
    <scope>NUCLEOTIDE SEQUENCE</scope>
    <source>
        <strain evidence="1">IHI 201604</strain>
    </source>
</reference>
<proteinExistence type="predicted"/>
<accession>A0A9P5HH83</accession>
<dbReference type="EMBL" id="JAANBB010000002">
    <property type="protein sequence ID" value="KAF7557975.1"/>
    <property type="molecule type" value="Genomic_DNA"/>
</dbReference>
<gene>
    <name evidence="1" type="ORF">G7Z17_g267</name>
</gene>
<name>A0A9P5HH83_9HYPO</name>
<dbReference type="AlphaFoldDB" id="A0A9P5HH83"/>
<organism evidence="1 2">
    <name type="scientific">Cylindrodendrum hubeiense</name>
    <dbReference type="NCBI Taxonomy" id="595255"/>
    <lineage>
        <taxon>Eukaryota</taxon>
        <taxon>Fungi</taxon>
        <taxon>Dikarya</taxon>
        <taxon>Ascomycota</taxon>
        <taxon>Pezizomycotina</taxon>
        <taxon>Sordariomycetes</taxon>
        <taxon>Hypocreomycetidae</taxon>
        <taxon>Hypocreales</taxon>
        <taxon>Nectriaceae</taxon>
        <taxon>Cylindrodendrum</taxon>
    </lineage>
</organism>
<dbReference type="SUPFAM" id="SSF56059">
    <property type="entry name" value="Glutathione synthetase ATP-binding domain-like"/>
    <property type="match status" value="1"/>
</dbReference>
<dbReference type="OrthoDB" id="2117718at2759"/>